<evidence type="ECO:0000313" key="3">
    <source>
        <dbReference type="Proteomes" id="UP000433471"/>
    </source>
</evidence>
<keyword evidence="3" id="KW-1185">Reference proteome</keyword>
<organism evidence="2 3">
    <name type="scientific">Vibrio phage vB_VchM_Kuja</name>
    <dbReference type="NCBI Taxonomy" id="2686437"/>
    <lineage>
        <taxon>Viruses</taxon>
        <taxon>Duplodnaviria</taxon>
        <taxon>Heunggongvirae</taxon>
        <taxon>Uroviricota</taxon>
        <taxon>Caudoviricetes</taxon>
        <taxon>Pantevenvirales</taxon>
        <taxon>Ackermannviridae</taxon>
        <taxon>Kujavirus</taxon>
        <taxon>Kujavirus kuja</taxon>
    </lineage>
</organism>
<evidence type="ECO:0000313" key="2">
    <source>
        <dbReference type="EMBL" id="QGZ16054.1"/>
    </source>
</evidence>
<sequence>MVMIAALIYLGLIIFIVEIFYYYNPPQKRYTDGEGDDLPTEIRSLFSAIYNAHPITVTKKSKHICDITLKIEMCRFQAFITQHKRKITIFVFTYSHEYIYESTNIERNLILLNALNGHSDDIIEIPEAYKKLSKYDKVTYFK</sequence>
<accession>A0A6B9J7P8</accession>
<feature type="transmembrane region" description="Helical" evidence="1">
    <location>
        <begin position="6"/>
        <end position="23"/>
    </location>
</feature>
<name>A0A6B9J7P8_9CAUD</name>
<evidence type="ECO:0000256" key="1">
    <source>
        <dbReference type="SAM" id="Phobius"/>
    </source>
</evidence>
<keyword evidence="1" id="KW-0812">Transmembrane</keyword>
<gene>
    <name evidence="2" type="ORF">Kuja_0630</name>
</gene>
<protein>
    <submittedName>
        <fullName evidence="2">Putative membrane protein</fullName>
    </submittedName>
</protein>
<reference evidence="2 3" key="1">
    <citation type="submission" date="2019-11" db="EMBL/GenBank/DDBJ databases">
        <title>Characterization of a novel member of the family Ackermannviridae.</title>
        <authorList>
            <person name="Maina A.N."/>
            <person name="Mwaura F.B."/>
            <person name="Jumba M."/>
        </authorList>
    </citation>
    <scope>NUCLEOTIDE SEQUENCE [LARGE SCALE GENOMIC DNA]</scope>
</reference>
<dbReference type="Proteomes" id="UP000433471">
    <property type="component" value="Segment"/>
</dbReference>
<dbReference type="EMBL" id="MN718199">
    <property type="protein sequence ID" value="QGZ16054.1"/>
    <property type="molecule type" value="Genomic_DNA"/>
</dbReference>
<keyword evidence="1" id="KW-0472">Membrane</keyword>
<proteinExistence type="predicted"/>
<keyword evidence="1" id="KW-1133">Transmembrane helix</keyword>